<proteinExistence type="predicted"/>
<dbReference type="Pfam" id="PF03318">
    <property type="entry name" value="ETX_MTX2"/>
    <property type="match status" value="1"/>
</dbReference>
<reference evidence="2" key="1">
    <citation type="submission" date="2016-11" db="EMBL/GenBank/DDBJ databases">
        <authorList>
            <person name="Varghese N."/>
            <person name="Submissions S."/>
        </authorList>
    </citation>
    <scope>NUCLEOTIDE SEQUENCE [LARGE SCALE GENOMIC DNA]</scope>
    <source>
        <strain evidence="2">CGMCC 1.6496</strain>
    </source>
</reference>
<gene>
    <name evidence="1" type="ORF">SAMN05421807_108158</name>
</gene>
<keyword evidence="2" id="KW-1185">Reference proteome</keyword>
<dbReference type="CDD" id="cd20226">
    <property type="entry name" value="PFM_Cry51Aa-like"/>
    <property type="match status" value="1"/>
</dbReference>
<evidence type="ECO:0000313" key="1">
    <source>
        <dbReference type="EMBL" id="SHH54769.1"/>
    </source>
</evidence>
<dbReference type="AlphaFoldDB" id="A0A1M5TVM0"/>
<accession>A0A1M5TVM0</accession>
<protein>
    <submittedName>
        <fullName evidence="1">Toxin ETX/toxin MTX2</fullName>
    </submittedName>
</protein>
<dbReference type="Gene3D" id="2.170.15.10">
    <property type="entry name" value="Proaerolysin, chain A, domain 3"/>
    <property type="match status" value="1"/>
</dbReference>
<evidence type="ECO:0000313" key="2">
    <source>
        <dbReference type="Proteomes" id="UP000184079"/>
    </source>
</evidence>
<dbReference type="RefSeq" id="WP_073008904.1">
    <property type="nucleotide sequence ID" value="NZ_FQXD01000008.1"/>
</dbReference>
<dbReference type="SUPFAM" id="SSF56973">
    <property type="entry name" value="Aerolisin/ETX pore-forming domain"/>
    <property type="match status" value="1"/>
</dbReference>
<dbReference type="Proteomes" id="UP000184079">
    <property type="component" value="Unassembled WGS sequence"/>
</dbReference>
<sequence>MAIIDLLRLTGEAGVRWLSDDGLEYPRDYDRVQLLWGNDTPIIDPPGGRIISNTPPRTIVARKEITNNTDRPSEPQTITFERTTENVFRTETTEGYEVGTSLEAKASADVFFGSLDITVSTNFKFNVSTTQAEESKESITWREEIPIVVPPRTKTRVDFIIEIGEFDQLVPFILPFAGFFRAIKGTTVVKGGRLTEPNSQGRTIAQYMEQLGDIKVTKGGLGVFVFGETSLSGALGIESNTVITNFPLPPSNAEVTVDTIEGPSGPRSVYF</sequence>
<dbReference type="InterPro" id="IPR004991">
    <property type="entry name" value="Aerolysin-like"/>
</dbReference>
<dbReference type="EMBL" id="FQXD01000008">
    <property type="protein sequence ID" value="SHH54769.1"/>
    <property type="molecule type" value="Genomic_DNA"/>
</dbReference>
<organism evidence="1 2">
    <name type="scientific">Virgibacillus chiguensis</name>
    <dbReference type="NCBI Taxonomy" id="411959"/>
    <lineage>
        <taxon>Bacteria</taxon>
        <taxon>Bacillati</taxon>
        <taxon>Bacillota</taxon>
        <taxon>Bacilli</taxon>
        <taxon>Bacillales</taxon>
        <taxon>Bacillaceae</taxon>
        <taxon>Virgibacillus</taxon>
    </lineage>
</organism>
<name>A0A1M5TVM0_9BACI</name>